<dbReference type="PRINTS" id="PR00301">
    <property type="entry name" value="HEATSHOCK70"/>
</dbReference>
<evidence type="ECO:0000256" key="3">
    <source>
        <dbReference type="ARBA" id="ARBA00007381"/>
    </source>
</evidence>
<organism evidence="13">
    <name type="scientific">Urechis unicinctus</name>
    <name type="common">Fat innkeeper worm</name>
    <name type="synonym">Chinese penis fish</name>
    <dbReference type="NCBI Taxonomy" id="6432"/>
    <lineage>
        <taxon>Eukaryota</taxon>
        <taxon>Metazoa</taxon>
        <taxon>Spiralia</taxon>
        <taxon>Lophotrochozoa</taxon>
        <taxon>Annelida</taxon>
        <taxon>Polychaeta</taxon>
        <taxon>Echiura</taxon>
        <taxon>Xenopneusta</taxon>
        <taxon>Urechidae</taxon>
        <taxon>Urechis</taxon>
    </lineage>
</organism>
<dbReference type="PROSITE" id="PS00329">
    <property type="entry name" value="HSP70_2"/>
    <property type="match status" value="1"/>
</dbReference>
<name>A0AAU0MUY4_UREUN</name>
<evidence type="ECO:0000256" key="9">
    <source>
        <dbReference type="ARBA" id="ARBA00022840"/>
    </source>
</evidence>
<dbReference type="GO" id="GO:0140662">
    <property type="term" value="F:ATP-dependent protein folding chaperone"/>
    <property type="evidence" value="ECO:0007669"/>
    <property type="project" value="InterPro"/>
</dbReference>
<evidence type="ECO:0000256" key="11">
    <source>
        <dbReference type="ARBA" id="ARBA00031426"/>
    </source>
</evidence>
<evidence type="ECO:0000256" key="6">
    <source>
        <dbReference type="ARBA" id="ARBA00022729"/>
    </source>
</evidence>
<evidence type="ECO:0000256" key="10">
    <source>
        <dbReference type="ARBA" id="ARBA00022848"/>
    </source>
</evidence>
<accession>A0AAU0MUY4</accession>
<dbReference type="Gene3D" id="3.90.640.10">
    <property type="entry name" value="Actin, Chain A, domain 4"/>
    <property type="match status" value="1"/>
</dbReference>
<keyword evidence="6 12" id="KW-0732">Signal</keyword>
<dbReference type="InterPro" id="IPR042048">
    <property type="entry name" value="HSPA13"/>
</dbReference>
<dbReference type="PANTHER" id="PTHR19375">
    <property type="entry name" value="HEAT SHOCK PROTEIN 70KDA"/>
    <property type="match status" value="1"/>
</dbReference>
<feature type="chain" id="PRO_5043826746" description="Heat shock 70 kDa protein 13" evidence="12">
    <location>
        <begin position="24"/>
        <end position="439"/>
    </location>
</feature>
<protein>
    <recommendedName>
        <fullName evidence="5">Heat shock 70 kDa protein 13</fullName>
    </recommendedName>
    <alternativeName>
        <fullName evidence="11">Stress-70 protein chaperone microsome-associated 60 kDa protein</fullName>
    </alternativeName>
</protein>
<gene>
    <name evidence="13" type="primary">HSPA13</name>
</gene>
<comment type="subunit">
    <text evidence="4">Binds UBQLN2.</text>
</comment>
<dbReference type="PROSITE" id="PS00297">
    <property type="entry name" value="HSP70_1"/>
    <property type="match status" value="1"/>
</dbReference>
<dbReference type="Gene3D" id="3.30.420.40">
    <property type="match status" value="2"/>
</dbReference>
<dbReference type="CDD" id="cd10237">
    <property type="entry name" value="ASKHA_NBD_HSP70_HSPA13"/>
    <property type="match status" value="1"/>
</dbReference>
<dbReference type="Pfam" id="PF00012">
    <property type="entry name" value="HSP70"/>
    <property type="match status" value="1"/>
</dbReference>
<evidence type="ECO:0000256" key="7">
    <source>
        <dbReference type="ARBA" id="ARBA00022741"/>
    </source>
</evidence>
<dbReference type="SUPFAM" id="SSF53067">
    <property type="entry name" value="Actin-like ATPase domain"/>
    <property type="match status" value="2"/>
</dbReference>
<keyword evidence="13" id="KW-0346">Stress response</keyword>
<dbReference type="EMBL" id="OM803174">
    <property type="protein sequence ID" value="WOS59953.1"/>
    <property type="molecule type" value="mRNA"/>
</dbReference>
<dbReference type="GO" id="GO:0005524">
    <property type="term" value="F:ATP binding"/>
    <property type="evidence" value="ECO:0007669"/>
    <property type="project" value="UniProtKB-KW"/>
</dbReference>
<dbReference type="InterPro" id="IPR018181">
    <property type="entry name" value="Heat_shock_70_CS"/>
</dbReference>
<comment type="similarity">
    <text evidence="3">Belongs to the heat shock protein 70 family.</text>
</comment>
<keyword evidence="10" id="KW-0492">Microsome</keyword>
<dbReference type="AlphaFoldDB" id="A0AAU0MUY4"/>
<dbReference type="InterPro" id="IPR013126">
    <property type="entry name" value="Hsp_70_fam"/>
</dbReference>
<evidence type="ECO:0000256" key="2">
    <source>
        <dbReference type="ARBA" id="ARBA00004144"/>
    </source>
</evidence>
<evidence type="ECO:0000256" key="5">
    <source>
        <dbReference type="ARBA" id="ARBA00018765"/>
    </source>
</evidence>
<sequence>MASGTFTIFGLSFLALLLAGYWAQQLLPPPKPKIVGIDLGTTYSCIGIYHAVSGDTEILRNEGGQQCIPSVVAFKEGKILVGQAAVDQAEHNPHNTIYDAKRFIGKHFSREEFEDEKARYPFKLSLNHDGLVEFLVGHPDNITRVTPEFIGSRVLTSLAHTAQNSLNNVVKKAVMSVPAEFNEEKRNSTKNAAKLAGIEVLRVISEPTAAAMAYGLHKKVGVRNVMVVDLGGGTLDVSLLLVQGGMFLTQAMAGNNHLGGQDFNQRLMAYLEEEIFEEFGKPLVESHDRQALRLITENIKLNLTKHEKATVSLKLHLSPHPVNHMQPVLFTHVVTREMFVKLNADLLLKVLEPIKHVLEDTEQSPDDIDEVVLVGGSTRMPEVRKLIRNFFQKDPNISIDPELAVVSGVSIQAGILGGAWPLLVSAVELPSSANKAHLH</sequence>
<dbReference type="PROSITE" id="PS01036">
    <property type="entry name" value="HSP70_3"/>
    <property type="match status" value="1"/>
</dbReference>
<comment type="subcellular location">
    <subcellularLocation>
        <location evidence="2">Microsome</location>
    </subcellularLocation>
</comment>
<comment type="function">
    <text evidence="1">Has peptide-independent ATPase activity.</text>
</comment>
<evidence type="ECO:0000256" key="4">
    <source>
        <dbReference type="ARBA" id="ARBA00011671"/>
    </source>
</evidence>
<reference evidence="13" key="1">
    <citation type="submission" date="2022-02" db="EMBL/GenBank/DDBJ databases">
        <authorList>
            <person name="Liu D.D."/>
        </authorList>
    </citation>
    <scope>NUCLEOTIDE SEQUENCE</scope>
</reference>
<evidence type="ECO:0000313" key="13">
    <source>
        <dbReference type="EMBL" id="WOS59953.1"/>
    </source>
</evidence>
<keyword evidence="8" id="KW-0256">Endoplasmic reticulum</keyword>
<keyword evidence="7" id="KW-0547">Nucleotide-binding</keyword>
<keyword evidence="9" id="KW-0067">ATP-binding</keyword>
<evidence type="ECO:0000256" key="8">
    <source>
        <dbReference type="ARBA" id="ARBA00022824"/>
    </source>
</evidence>
<dbReference type="InterPro" id="IPR043129">
    <property type="entry name" value="ATPase_NBD"/>
</dbReference>
<evidence type="ECO:0000256" key="12">
    <source>
        <dbReference type="SAM" id="SignalP"/>
    </source>
</evidence>
<proteinExistence type="evidence at transcript level"/>
<evidence type="ECO:0000256" key="1">
    <source>
        <dbReference type="ARBA" id="ARBA00002077"/>
    </source>
</evidence>
<feature type="signal peptide" evidence="12">
    <location>
        <begin position="1"/>
        <end position="23"/>
    </location>
</feature>